<dbReference type="InterPro" id="IPR050272">
    <property type="entry name" value="Isochorismatase-like_hydrls"/>
</dbReference>
<dbReference type="EMBL" id="MU001951">
    <property type="protein sequence ID" value="KAF2792875.1"/>
    <property type="molecule type" value="Genomic_DNA"/>
</dbReference>
<dbReference type="Proteomes" id="UP000799757">
    <property type="component" value="Unassembled WGS sequence"/>
</dbReference>
<evidence type="ECO:0000256" key="2">
    <source>
        <dbReference type="ARBA" id="ARBA00022801"/>
    </source>
</evidence>
<dbReference type="Gene3D" id="3.40.50.850">
    <property type="entry name" value="Isochorismatase-like"/>
    <property type="match status" value="1"/>
</dbReference>
<evidence type="ECO:0000259" key="3">
    <source>
        <dbReference type="Pfam" id="PF00857"/>
    </source>
</evidence>
<proteinExistence type="inferred from homology"/>
<sequence>MSALAATSLFNAADESTPGHYPPSQTAFLLLDFHSMFVGMANGPTAIRLVEVAAKMRTWAKEQGIQVIHCLMDTDSTPFPTCKDASMFASIVTALKSNGGEEPAELLQGGGDDITFTRRAGYVSALRSPGLEEFLKKKGIKSLVLAGLSTSGCVLRTAVTASDAEYVVSVISDACADQSQDVHDMMVGAVIKSRAYVTTGAEFQEGFTKCHAGK</sequence>
<dbReference type="AlphaFoldDB" id="A0A6A6XAA8"/>
<dbReference type="InterPro" id="IPR036380">
    <property type="entry name" value="Isochorismatase-like_sf"/>
</dbReference>
<evidence type="ECO:0000256" key="1">
    <source>
        <dbReference type="ARBA" id="ARBA00006336"/>
    </source>
</evidence>
<keyword evidence="2 4" id="KW-0378">Hydrolase</keyword>
<evidence type="ECO:0000313" key="4">
    <source>
        <dbReference type="EMBL" id="KAF2792875.1"/>
    </source>
</evidence>
<keyword evidence="5" id="KW-1185">Reference proteome</keyword>
<evidence type="ECO:0000313" key="5">
    <source>
        <dbReference type="Proteomes" id="UP000799757"/>
    </source>
</evidence>
<accession>A0A6A6XAA8</accession>
<feature type="domain" description="Isochorismatase-like" evidence="3">
    <location>
        <begin position="26"/>
        <end position="201"/>
    </location>
</feature>
<reference evidence="4" key="1">
    <citation type="journal article" date="2020" name="Stud. Mycol.">
        <title>101 Dothideomycetes genomes: a test case for predicting lifestyles and emergence of pathogens.</title>
        <authorList>
            <person name="Haridas S."/>
            <person name="Albert R."/>
            <person name="Binder M."/>
            <person name="Bloem J."/>
            <person name="Labutti K."/>
            <person name="Salamov A."/>
            <person name="Andreopoulos B."/>
            <person name="Baker S."/>
            <person name="Barry K."/>
            <person name="Bills G."/>
            <person name="Bluhm B."/>
            <person name="Cannon C."/>
            <person name="Castanera R."/>
            <person name="Culley D."/>
            <person name="Daum C."/>
            <person name="Ezra D."/>
            <person name="Gonzalez J."/>
            <person name="Henrissat B."/>
            <person name="Kuo A."/>
            <person name="Liang C."/>
            <person name="Lipzen A."/>
            <person name="Lutzoni F."/>
            <person name="Magnuson J."/>
            <person name="Mondo S."/>
            <person name="Nolan M."/>
            <person name="Ohm R."/>
            <person name="Pangilinan J."/>
            <person name="Park H.-J."/>
            <person name="Ramirez L."/>
            <person name="Alfaro M."/>
            <person name="Sun H."/>
            <person name="Tritt A."/>
            <person name="Yoshinaga Y."/>
            <person name="Zwiers L.-H."/>
            <person name="Turgeon B."/>
            <person name="Goodwin S."/>
            <person name="Spatafora J."/>
            <person name="Crous P."/>
            <person name="Grigoriev I."/>
        </authorList>
    </citation>
    <scope>NUCLEOTIDE SEQUENCE</scope>
    <source>
        <strain evidence="4">CBS 109.77</strain>
    </source>
</reference>
<dbReference type="GO" id="GO:0016787">
    <property type="term" value="F:hydrolase activity"/>
    <property type="evidence" value="ECO:0007669"/>
    <property type="project" value="UniProtKB-KW"/>
</dbReference>
<gene>
    <name evidence="4" type="ORF">K505DRAFT_325850</name>
</gene>
<comment type="similarity">
    <text evidence="1">Belongs to the isochorismatase family.</text>
</comment>
<organism evidence="4 5">
    <name type="scientific">Melanomma pulvis-pyrius CBS 109.77</name>
    <dbReference type="NCBI Taxonomy" id="1314802"/>
    <lineage>
        <taxon>Eukaryota</taxon>
        <taxon>Fungi</taxon>
        <taxon>Dikarya</taxon>
        <taxon>Ascomycota</taxon>
        <taxon>Pezizomycotina</taxon>
        <taxon>Dothideomycetes</taxon>
        <taxon>Pleosporomycetidae</taxon>
        <taxon>Pleosporales</taxon>
        <taxon>Melanommataceae</taxon>
        <taxon>Melanomma</taxon>
    </lineage>
</organism>
<dbReference type="InterPro" id="IPR000868">
    <property type="entry name" value="Isochorismatase-like_dom"/>
</dbReference>
<dbReference type="PANTHER" id="PTHR43540">
    <property type="entry name" value="PEROXYUREIDOACRYLATE/UREIDOACRYLATE AMIDOHYDROLASE-RELATED"/>
    <property type="match status" value="1"/>
</dbReference>
<dbReference type="Pfam" id="PF00857">
    <property type="entry name" value="Isochorismatase"/>
    <property type="match status" value="1"/>
</dbReference>
<dbReference type="CDD" id="cd00431">
    <property type="entry name" value="cysteine_hydrolases"/>
    <property type="match status" value="1"/>
</dbReference>
<dbReference type="SUPFAM" id="SSF52499">
    <property type="entry name" value="Isochorismatase-like hydrolases"/>
    <property type="match status" value="1"/>
</dbReference>
<dbReference type="PANTHER" id="PTHR43540:SF1">
    <property type="entry name" value="ISOCHORISMATASE HYDROLASE"/>
    <property type="match status" value="1"/>
</dbReference>
<protein>
    <submittedName>
        <fullName evidence="4">Isochorismatase hydrolase</fullName>
    </submittedName>
</protein>
<dbReference type="OrthoDB" id="1739143at2759"/>
<name>A0A6A6XAA8_9PLEO</name>